<evidence type="ECO:0000313" key="3">
    <source>
        <dbReference type="Proteomes" id="UP000195602"/>
    </source>
</evidence>
<feature type="region of interest" description="Disordered" evidence="1">
    <location>
        <begin position="43"/>
        <end position="73"/>
    </location>
</feature>
<comment type="caution">
    <text evidence="2">The sequence shown here is derived from an EMBL/GenBank/DDBJ whole genome shotgun (WGS) entry which is preliminary data.</text>
</comment>
<reference evidence="2 3" key="1">
    <citation type="submission" date="2017-04" db="EMBL/GenBank/DDBJ databases">
        <title>Draft genome of the yeast Clavispora lusitaniae type strain CBS 6936.</title>
        <authorList>
            <person name="Durrens P."/>
            <person name="Klopp C."/>
            <person name="Biteau N."/>
            <person name="Fitton-Ouhabi V."/>
            <person name="Dementhon K."/>
            <person name="Accoceberry I."/>
            <person name="Sherman D.J."/>
            <person name="Noel T."/>
        </authorList>
    </citation>
    <scope>NUCLEOTIDE SEQUENCE [LARGE SCALE GENOMIC DNA]</scope>
    <source>
        <strain evidence="2 3">CBS 6936</strain>
    </source>
</reference>
<dbReference type="AlphaFoldDB" id="A0AA91Q280"/>
<dbReference type="EMBL" id="LYUB02000004">
    <property type="protein sequence ID" value="OVF09727.1"/>
    <property type="molecule type" value="Genomic_DNA"/>
</dbReference>
<protein>
    <submittedName>
        <fullName evidence="2">Uncharacterized protein</fullName>
    </submittedName>
</protein>
<gene>
    <name evidence="2" type="ORF">A9F13_04g02222</name>
</gene>
<name>A0AA91Q280_CLALS</name>
<evidence type="ECO:0000256" key="1">
    <source>
        <dbReference type="SAM" id="MobiDB-lite"/>
    </source>
</evidence>
<proteinExistence type="predicted"/>
<feature type="compositionally biased region" description="Basic and acidic residues" evidence="1">
    <location>
        <begin position="44"/>
        <end position="56"/>
    </location>
</feature>
<accession>A0AA91Q280</accession>
<evidence type="ECO:0000313" key="2">
    <source>
        <dbReference type="EMBL" id="OVF09727.1"/>
    </source>
</evidence>
<sequence>MAKDSVALRISFERTLDPKAFRALLLYRARDASYVHNATSIPMKADHKAGHGESSQEMRQASTRDAAGLRREA</sequence>
<dbReference type="Proteomes" id="UP000195602">
    <property type="component" value="Unassembled WGS sequence"/>
</dbReference>
<dbReference type="KEGG" id="clus:A9F13_04g02222"/>
<organism evidence="2 3">
    <name type="scientific">Clavispora lusitaniae</name>
    <name type="common">Candida lusitaniae</name>
    <dbReference type="NCBI Taxonomy" id="36911"/>
    <lineage>
        <taxon>Eukaryota</taxon>
        <taxon>Fungi</taxon>
        <taxon>Dikarya</taxon>
        <taxon>Ascomycota</taxon>
        <taxon>Saccharomycotina</taxon>
        <taxon>Pichiomycetes</taxon>
        <taxon>Metschnikowiaceae</taxon>
        <taxon>Clavispora</taxon>
    </lineage>
</organism>